<dbReference type="Proteomes" id="UP000315128">
    <property type="component" value="Chromosome"/>
</dbReference>
<feature type="compositionally biased region" description="Basic and acidic residues" evidence="5">
    <location>
        <begin position="282"/>
        <end position="311"/>
    </location>
</feature>
<dbReference type="Pfam" id="PF01047">
    <property type="entry name" value="MarR"/>
    <property type="match status" value="1"/>
</dbReference>
<dbReference type="PROSITE" id="PS50995">
    <property type="entry name" value="HTH_MARR_2"/>
    <property type="match status" value="1"/>
</dbReference>
<evidence type="ECO:0000256" key="4">
    <source>
        <dbReference type="SAM" id="Coils"/>
    </source>
</evidence>
<dbReference type="InterPro" id="IPR036388">
    <property type="entry name" value="WH-like_DNA-bd_sf"/>
</dbReference>
<dbReference type="GO" id="GO:0003700">
    <property type="term" value="F:DNA-binding transcription factor activity"/>
    <property type="evidence" value="ECO:0007669"/>
    <property type="project" value="InterPro"/>
</dbReference>
<dbReference type="InterPro" id="IPR011991">
    <property type="entry name" value="ArsR-like_HTH"/>
</dbReference>
<dbReference type="InterPro" id="IPR036390">
    <property type="entry name" value="WH_DNA-bd_sf"/>
</dbReference>
<evidence type="ECO:0000313" key="7">
    <source>
        <dbReference type="EMBL" id="QDK70834.1"/>
    </source>
</evidence>
<dbReference type="EMBL" id="CP041356">
    <property type="protein sequence ID" value="QDK70834.1"/>
    <property type="molecule type" value="Genomic_DNA"/>
</dbReference>
<evidence type="ECO:0000256" key="1">
    <source>
        <dbReference type="ARBA" id="ARBA00023015"/>
    </source>
</evidence>
<dbReference type="AlphaFoldDB" id="A0A514Z8B4"/>
<dbReference type="SMART" id="SM00347">
    <property type="entry name" value="HTH_MARR"/>
    <property type="match status" value="1"/>
</dbReference>
<evidence type="ECO:0000313" key="8">
    <source>
        <dbReference type="Proteomes" id="UP000315128"/>
    </source>
</evidence>
<evidence type="ECO:0000256" key="2">
    <source>
        <dbReference type="ARBA" id="ARBA00023125"/>
    </source>
</evidence>
<keyword evidence="1" id="KW-0805">Transcription regulation</keyword>
<keyword evidence="2" id="KW-0238">DNA-binding</keyword>
<evidence type="ECO:0000256" key="5">
    <source>
        <dbReference type="SAM" id="MobiDB-lite"/>
    </source>
</evidence>
<feature type="coiled-coil region" evidence="4">
    <location>
        <begin position="186"/>
        <end position="213"/>
    </location>
</feature>
<dbReference type="SUPFAM" id="SSF46785">
    <property type="entry name" value="Winged helix' DNA-binding domain"/>
    <property type="match status" value="1"/>
</dbReference>
<reference evidence="7 8" key="1">
    <citation type="submission" date="2019-07" db="EMBL/GenBank/DDBJ databases">
        <title>Genome sequencing of KACC 19320.</title>
        <authorList>
            <person name="Heo J."/>
            <person name="Kim S.-J."/>
            <person name="Kim J.-S."/>
            <person name="Hong S.-B."/>
            <person name="Kwon S.-W."/>
        </authorList>
    </citation>
    <scope>NUCLEOTIDE SEQUENCE [LARGE SCALE GENOMIC DNA]</scope>
    <source>
        <strain evidence="7 8">KACC 19320</strain>
    </source>
</reference>
<dbReference type="PANTHER" id="PTHR42756">
    <property type="entry name" value="TRANSCRIPTIONAL REGULATOR, MARR"/>
    <property type="match status" value="1"/>
</dbReference>
<gene>
    <name evidence="7" type="ORF">FLP15_06315</name>
</gene>
<feature type="domain" description="HTH marR-type" evidence="6">
    <location>
        <begin position="5"/>
        <end position="144"/>
    </location>
</feature>
<dbReference type="GO" id="GO:0003677">
    <property type="term" value="F:DNA binding"/>
    <property type="evidence" value="ECO:0007669"/>
    <property type="project" value="UniProtKB-KW"/>
</dbReference>
<evidence type="ECO:0000256" key="3">
    <source>
        <dbReference type="ARBA" id="ARBA00023163"/>
    </source>
</evidence>
<sequence>MSEKTNNLLHLFSKLLRNPNVLFALRADKISNQMKNRGNRNGAQGLLVELWNKDGLTNAEIAELLDIKPSSVTAQVKQLEEAQMVERHQDENDKRVSRVFLTDKGRAVKEERAEFHDDLSENIFGSLTDEEQVQLLDLMEKLVANNNPKDEKDYQRMARMFGDPMMENLQNAHDRHVFGNHMRREMQNWQREMQRQGRDMKRANNDMRRAMRDSMPFGEDWKNLGRMMKDSFRKNFGGSDDADFNEHWENFSNEMKNRFGDREGWDGHGFDDGHGYGGPRGYFDRKREDFRSQPGFDKDKEPKGPENWDDF</sequence>
<dbReference type="PRINTS" id="PR00598">
    <property type="entry name" value="HTHMARR"/>
</dbReference>
<dbReference type="CDD" id="cd00090">
    <property type="entry name" value="HTH_ARSR"/>
    <property type="match status" value="1"/>
</dbReference>
<organism evidence="7 8">
    <name type="scientific">Lactococcus protaetiae</name>
    <dbReference type="NCBI Taxonomy" id="2592653"/>
    <lineage>
        <taxon>Bacteria</taxon>
        <taxon>Bacillati</taxon>
        <taxon>Bacillota</taxon>
        <taxon>Bacilli</taxon>
        <taxon>Lactobacillales</taxon>
        <taxon>Streptococcaceae</taxon>
        <taxon>Lactococcus</taxon>
    </lineage>
</organism>
<feature type="region of interest" description="Disordered" evidence="5">
    <location>
        <begin position="268"/>
        <end position="311"/>
    </location>
</feature>
<keyword evidence="3" id="KW-0804">Transcription</keyword>
<protein>
    <submittedName>
        <fullName evidence="7">MarR family transcriptional regulator</fullName>
    </submittedName>
</protein>
<proteinExistence type="predicted"/>
<dbReference type="Gene3D" id="1.10.10.10">
    <property type="entry name" value="Winged helix-like DNA-binding domain superfamily/Winged helix DNA-binding domain"/>
    <property type="match status" value="1"/>
</dbReference>
<dbReference type="PANTHER" id="PTHR42756:SF1">
    <property type="entry name" value="TRANSCRIPTIONAL REPRESSOR OF EMRAB OPERON"/>
    <property type="match status" value="1"/>
</dbReference>
<dbReference type="OrthoDB" id="3242809at2"/>
<evidence type="ECO:0000259" key="6">
    <source>
        <dbReference type="PROSITE" id="PS50995"/>
    </source>
</evidence>
<dbReference type="InterPro" id="IPR000835">
    <property type="entry name" value="HTH_MarR-typ"/>
</dbReference>
<keyword evidence="4" id="KW-0175">Coiled coil</keyword>
<name>A0A514Z8B4_9LACT</name>
<dbReference type="KEGG" id="lack:FLP15_06315"/>
<keyword evidence="8" id="KW-1185">Reference proteome</keyword>
<accession>A0A514Z8B4</accession>
<dbReference type="RefSeq" id="WP_142766411.1">
    <property type="nucleotide sequence ID" value="NZ_CP041356.1"/>
</dbReference>